<reference evidence="4 5" key="1">
    <citation type="submission" date="2013-03" db="EMBL/GenBank/DDBJ databases">
        <title>Salinisphaera dokdonensis CL-ES53 Genome Sequencing.</title>
        <authorList>
            <person name="Li C."/>
            <person name="Lai Q."/>
            <person name="Shao Z."/>
        </authorList>
    </citation>
    <scope>NUCLEOTIDE SEQUENCE [LARGE SCALE GENOMIC DNA]</scope>
    <source>
        <strain evidence="4 5">CL-ES53</strain>
    </source>
</reference>
<keyword evidence="2 3" id="KW-0378">Hydrolase</keyword>
<dbReference type="PANTHER" id="PTHR35147">
    <property type="entry name" value="CHEMORECEPTOR GLUTAMINE DEAMIDASE CHED-RELATED"/>
    <property type="match status" value="1"/>
</dbReference>
<dbReference type="InterPro" id="IPR038592">
    <property type="entry name" value="CheD-like_sf"/>
</dbReference>
<evidence type="ECO:0000256" key="3">
    <source>
        <dbReference type="HAMAP-Rule" id="MF_01440"/>
    </source>
</evidence>
<comment type="catalytic activity">
    <reaction evidence="3">
        <text>L-glutaminyl-[protein] + H2O = L-glutamyl-[protein] + NH4(+)</text>
        <dbReference type="Rhea" id="RHEA:16441"/>
        <dbReference type="Rhea" id="RHEA-COMP:10207"/>
        <dbReference type="Rhea" id="RHEA-COMP:10208"/>
        <dbReference type="ChEBI" id="CHEBI:15377"/>
        <dbReference type="ChEBI" id="CHEBI:28938"/>
        <dbReference type="ChEBI" id="CHEBI:29973"/>
        <dbReference type="ChEBI" id="CHEBI:30011"/>
        <dbReference type="EC" id="3.5.1.44"/>
    </reaction>
</comment>
<comment type="function">
    <text evidence="3">Probably deamidates glutamine residues to glutamate on methyl-accepting chemotaxis receptors (MCPs), playing an important role in chemotaxis.</text>
</comment>
<dbReference type="RefSeq" id="WP_353109843.1">
    <property type="nucleotide sequence ID" value="NZ_APND01000001.1"/>
</dbReference>
<sequence>MSRGFGHAPLQAGPMQTYFDQRHGMNAIRVLPNEYVATGEDVVLTTVLGSCVSACLRDPVAGVGGINHFMLPVAGPDVGELASRSLRYGINAMDRLIEALVAQGARPTRLEAKVFGGGQLMTGVAGARIGEANARFVVDYLQREGIVVHARDLGENCARQLHYFPATGRARVKRLSDIDPKLAQHDRLLADTLVELLPVGDIAGPVAVDISRRWREQAS</sequence>
<dbReference type="PANTHER" id="PTHR35147:SF2">
    <property type="entry name" value="CHEMORECEPTOR GLUTAMINE DEAMIDASE CHED-RELATED"/>
    <property type="match status" value="1"/>
</dbReference>
<evidence type="ECO:0000313" key="5">
    <source>
        <dbReference type="Proteomes" id="UP001460888"/>
    </source>
</evidence>
<keyword evidence="1 3" id="KW-0145">Chemotaxis</keyword>
<dbReference type="Proteomes" id="UP001460888">
    <property type="component" value="Unassembled WGS sequence"/>
</dbReference>
<dbReference type="Gene3D" id="3.30.1330.200">
    <property type="match status" value="1"/>
</dbReference>
<dbReference type="HAMAP" id="MF_01440">
    <property type="entry name" value="CheD"/>
    <property type="match status" value="1"/>
</dbReference>
<dbReference type="EC" id="3.5.1.44" evidence="3"/>
<dbReference type="SUPFAM" id="SSF64438">
    <property type="entry name" value="CNF1/YfiH-like putative cysteine hydrolases"/>
    <property type="match status" value="1"/>
</dbReference>
<evidence type="ECO:0000313" key="4">
    <source>
        <dbReference type="EMBL" id="MES1928648.1"/>
    </source>
</evidence>
<name>A0ABV2AYD2_9GAMM</name>
<keyword evidence="5" id="KW-1185">Reference proteome</keyword>
<accession>A0ABV2AYD2</accession>
<proteinExistence type="inferred from homology"/>
<dbReference type="Pfam" id="PF03975">
    <property type="entry name" value="CheD"/>
    <property type="match status" value="1"/>
</dbReference>
<dbReference type="CDD" id="cd16352">
    <property type="entry name" value="CheD"/>
    <property type="match status" value="1"/>
</dbReference>
<evidence type="ECO:0000256" key="2">
    <source>
        <dbReference type="ARBA" id="ARBA00022801"/>
    </source>
</evidence>
<protein>
    <recommendedName>
        <fullName evidence="3">Probable chemoreceptor glutamine deamidase CheD</fullName>
        <ecNumber evidence="3">3.5.1.44</ecNumber>
    </recommendedName>
</protein>
<dbReference type="InterPro" id="IPR011324">
    <property type="entry name" value="Cytotoxic_necrot_fac-like_cat"/>
</dbReference>
<comment type="similarity">
    <text evidence="3">Belongs to the CheD family.</text>
</comment>
<gene>
    <name evidence="3" type="primary">cheD</name>
    <name evidence="4" type="ORF">SADO_05295</name>
</gene>
<evidence type="ECO:0000256" key="1">
    <source>
        <dbReference type="ARBA" id="ARBA00022500"/>
    </source>
</evidence>
<comment type="caution">
    <text evidence="4">The sequence shown here is derived from an EMBL/GenBank/DDBJ whole genome shotgun (WGS) entry which is preliminary data.</text>
</comment>
<organism evidence="4 5">
    <name type="scientific">Salinisphaera dokdonensis CL-ES53</name>
    <dbReference type="NCBI Taxonomy" id="1304272"/>
    <lineage>
        <taxon>Bacteria</taxon>
        <taxon>Pseudomonadati</taxon>
        <taxon>Pseudomonadota</taxon>
        <taxon>Gammaproteobacteria</taxon>
        <taxon>Salinisphaerales</taxon>
        <taxon>Salinisphaeraceae</taxon>
        <taxon>Salinisphaera</taxon>
    </lineage>
</organism>
<dbReference type="InterPro" id="IPR005659">
    <property type="entry name" value="Chemorcpt_Glu_NH3ase_CheD"/>
</dbReference>
<dbReference type="EMBL" id="APND01000001">
    <property type="protein sequence ID" value="MES1928648.1"/>
    <property type="molecule type" value="Genomic_DNA"/>
</dbReference>